<feature type="transmembrane region" description="Helical" evidence="5">
    <location>
        <begin position="90"/>
        <end position="114"/>
    </location>
</feature>
<dbReference type="PANTHER" id="PTHR32322">
    <property type="entry name" value="INNER MEMBRANE TRANSPORTER"/>
    <property type="match status" value="1"/>
</dbReference>
<protein>
    <submittedName>
        <fullName evidence="7">DMT family transporter</fullName>
    </submittedName>
</protein>
<evidence type="ECO:0000256" key="4">
    <source>
        <dbReference type="ARBA" id="ARBA00023136"/>
    </source>
</evidence>
<evidence type="ECO:0000256" key="2">
    <source>
        <dbReference type="ARBA" id="ARBA00022692"/>
    </source>
</evidence>
<feature type="transmembrane region" description="Helical" evidence="5">
    <location>
        <begin position="182"/>
        <end position="202"/>
    </location>
</feature>
<evidence type="ECO:0000313" key="8">
    <source>
        <dbReference type="Proteomes" id="UP000253570"/>
    </source>
</evidence>
<comment type="subcellular location">
    <subcellularLocation>
        <location evidence="1">Membrane</location>
        <topology evidence="1">Multi-pass membrane protein</topology>
    </subcellularLocation>
</comment>
<evidence type="ECO:0000256" key="5">
    <source>
        <dbReference type="SAM" id="Phobius"/>
    </source>
</evidence>
<keyword evidence="4 5" id="KW-0472">Membrane</keyword>
<feature type="domain" description="EamA" evidence="6">
    <location>
        <begin position="9"/>
        <end position="140"/>
    </location>
</feature>
<evidence type="ECO:0000259" key="6">
    <source>
        <dbReference type="Pfam" id="PF00892"/>
    </source>
</evidence>
<dbReference type="InterPro" id="IPR037185">
    <property type="entry name" value="EmrE-like"/>
</dbReference>
<dbReference type="GO" id="GO:0016020">
    <property type="term" value="C:membrane"/>
    <property type="evidence" value="ECO:0007669"/>
    <property type="project" value="UniProtKB-SubCell"/>
</dbReference>
<feature type="transmembrane region" description="Helical" evidence="5">
    <location>
        <begin position="270"/>
        <end position="290"/>
    </location>
</feature>
<dbReference type="InterPro" id="IPR000620">
    <property type="entry name" value="EamA_dom"/>
</dbReference>
<feature type="transmembrane region" description="Helical" evidence="5">
    <location>
        <begin position="35"/>
        <end position="57"/>
    </location>
</feature>
<dbReference type="PANTHER" id="PTHR32322:SF9">
    <property type="entry name" value="AMINO-ACID METABOLITE EFFLUX PUMP-RELATED"/>
    <property type="match status" value="1"/>
</dbReference>
<reference evidence="7 8" key="1">
    <citation type="journal article" date="2018" name="Microbiome">
        <title>Fine metagenomic profile of the Mediterranean stratified and mixed water columns revealed by assembly and recruitment.</title>
        <authorList>
            <person name="Haro-Moreno J.M."/>
            <person name="Lopez-Perez M."/>
            <person name="De La Torre J.R."/>
            <person name="Picazo A."/>
            <person name="Camacho A."/>
            <person name="Rodriguez-Valera F."/>
        </authorList>
    </citation>
    <scope>NUCLEOTIDE SEQUENCE [LARGE SCALE GENOMIC DNA]</scope>
    <source>
        <strain evidence="7">MED-G57</strain>
    </source>
</reference>
<organism evidence="7 8">
    <name type="scientific">PS1 clade bacterium</name>
    <dbReference type="NCBI Taxonomy" id="2175152"/>
    <lineage>
        <taxon>Bacteria</taxon>
        <taxon>Pseudomonadati</taxon>
        <taxon>Pseudomonadota</taxon>
        <taxon>Alphaproteobacteria</taxon>
        <taxon>PS1 clade</taxon>
    </lineage>
</organism>
<dbReference type="SUPFAM" id="SSF103481">
    <property type="entry name" value="Multidrug resistance efflux transporter EmrE"/>
    <property type="match status" value="2"/>
</dbReference>
<keyword evidence="3 5" id="KW-1133">Transmembrane helix</keyword>
<evidence type="ECO:0000256" key="3">
    <source>
        <dbReference type="ARBA" id="ARBA00022989"/>
    </source>
</evidence>
<proteinExistence type="predicted"/>
<feature type="domain" description="EamA" evidence="6">
    <location>
        <begin position="152"/>
        <end position="285"/>
    </location>
</feature>
<evidence type="ECO:0000256" key="1">
    <source>
        <dbReference type="ARBA" id="ARBA00004141"/>
    </source>
</evidence>
<dbReference type="Proteomes" id="UP000253570">
    <property type="component" value="Unassembled WGS sequence"/>
</dbReference>
<dbReference type="EMBL" id="QOQD01000006">
    <property type="protein sequence ID" value="RCL73473.1"/>
    <property type="molecule type" value="Genomic_DNA"/>
</dbReference>
<dbReference type="Pfam" id="PF00892">
    <property type="entry name" value="EamA"/>
    <property type="match status" value="2"/>
</dbReference>
<evidence type="ECO:0000313" key="7">
    <source>
        <dbReference type="EMBL" id="RCL73473.1"/>
    </source>
</evidence>
<feature type="transmembrane region" description="Helical" evidence="5">
    <location>
        <begin position="64"/>
        <end position="84"/>
    </location>
</feature>
<dbReference type="InterPro" id="IPR050638">
    <property type="entry name" value="AA-Vitamin_Transporters"/>
</dbReference>
<feature type="transmembrane region" description="Helical" evidence="5">
    <location>
        <begin position="126"/>
        <end position="144"/>
    </location>
</feature>
<comment type="caution">
    <text evidence="7">The sequence shown here is derived from an EMBL/GenBank/DDBJ whole genome shotgun (WGS) entry which is preliminary data.</text>
</comment>
<name>A0A368DQB2_9PROT</name>
<feature type="transmembrane region" description="Helical" evidence="5">
    <location>
        <begin position="150"/>
        <end position="170"/>
    </location>
</feature>
<accession>A0A368DQB2</accession>
<feature type="transmembrane region" description="Helical" evidence="5">
    <location>
        <begin position="244"/>
        <end position="264"/>
    </location>
</feature>
<sequence length="299" mass="33296">MNLFDWIRLFVLSLLWGGSYIWIEYALVTSTPLTIVFFRVFMAALFLLCFCIILKLSFKINKRLFLIFLMMSLFNNVIPFNLIAWGQSQITASVGSILNATTPLFTVIIANYWPKPHREEATLNRIIGVIIGICGVSILLGLSLDDIDNSIKGQIAILLAGISYAISALFGKQISGNIHPAVSATMMLSLSTIILLPIMLFIGYDFIKIINTDAVIPILGLSIFSTAIAYLIFYRLIKTIGSNIMLVTLLMPISAIFMSIIFLGETIARQHIIGLFMILTGLIIVDGRVVRYLKSRLYA</sequence>
<feature type="transmembrane region" description="Helical" evidence="5">
    <location>
        <begin position="7"/>
        <end position="23"/>
    </location>
</feature>
<keyword evidence="2 5" id="KW-0812">Transmembrane</keyword>
<gene>
    <name evidence="7" type="ORF">DBW71_03065</name>
</gene>
<dbReference type="AlphaFoldDB" id="A0A368DQB2"/>
<feature type="transmembrane region" description="Helical" evidence="5">
    <location>
        <begin position="214"/>
        <end position="237"/>
    </location>
</feature>